<keyword evidence="5" id="KW-0325">Glycoprotein</keyword>
<dbReference type="Ensembl" id="ENSSFOT00015007077.2">
    <property type="protein sequence ID" value="ENSSFOP00015006967.1"/>
    <property type="gene ID" value="ENSSFOG00015004609.2"/>
</dbReference>
<dbReference type="GO" id="GO:1904491">
    <property type="term" value="P:protein localization to ciliary transition zone"/>
    <property type="evidence" value="ECO:0007669"/>
    <property type="project" value="TreeGrafter"/>
</dbReference>
<gene>
    <name evidence="8" type="primary">tctn2</name>
</gene>
<dbReference type="InterPro" id="IPR011677">
    <property type="entry name" value="TCTN1-3_dom"/>
</dbReference>
<reference evidence="8 9" key="1">
    <citation type="submission" date="2019-04" db="EMBL/GenBank/DDBJ databases">
        <authorList>
            <consortium name="Wellcome Sanger Institute Data Sharing"/>
        </authorList>
    </citation>
    <scope>NUCLEOTIDE SEQUENCE [LARGE SCALE GENOMIC DNA]</scope>
</reference>
<evidence type="ECO:0000313" key="8">
    <source>
        <dbReference type="Ensembl" id="ENSSFOP00015006967.1"/>
    </source>
</evidence>
<accession>A0A8C9R0N1</accession>
<dbReference type="OrthoDB" id="9282501at2759"/>
<comment type="subunit">
    <text evidence="2">Part of the tectonic-like complex (also named B9 complex).</text>
</comment>
<dbReference type="InterPro" id="IPR040354">
    <property type="entry name" value="TCTN1-3"/>
</dbReference>
<dbReference type="GeneTree" id="ENSGT00570000079101"/>
<reference evidence="8" key="2">
    <citation type="submission" date="2025-08" db="UniProtKB">
        <authorList>
            <consortium name="Ensembl"/>
        </authorList>
    </citation>
    <scope>IDENTIFICATION</scope>
</reference>
<reference evidence="8" key="3">
    <citation type="submission" date="2025-09" db="UniProtKB">
        <authorList>
            <consortium name="Ensembl"/>
        </authorList>
    </citation>
    <scope>IDENTIFICATION</scope>
</reference>
<dbReference type="GO" id="GO:0060271">
    <property type="term" value="P:cilium assembly"/>
    <property type="evidence" value="ECO:0007669"/>
    <property type="project" value="TreeGrafter"/>
</dbReference>
<name>A0A8C9R0N1_SCLFO</name>
<sequence>MAAIPHPCPYILLLAFLKDAYGKIVFQPAFIITTGPKVTTFLVGNASGTSFILSTVQPSNITGALPLPSCTKEDPGQWLLRSETLEKNSLKVELSLNRSLQLCGNETDCCPQPLCVLETLRVLACQGTSPHATLLVQAHIYAVLVPTGPMSENKTVIPNQAYQPLGPCPCDLTWNTCDVRCCCDQDCSPDVLQLFKSKCFPGVFGGNVMPPPDYQCSVQSSTNNPDWFPFLCVTSPCDNSPYLGLFFQGYTVTPRRSPSFQAPSVTAPLVVAVYCQGDPIFRDDGQYFTIPQRSMVGQCVDNAPVAFLQNFRFWCPSRLVSCPTGPPLQTTASELRVRVRDGFGGTVTVSVEEDEARDLSLFVSSPSPSLVPGQTQASAIDPTRNQLDIPMCHNMTLAMDYTFTWRANGLVHVTLIRTVGSVPLDPGASVTARYSAVFVNWNGSAEPNSGNPGYIIGKPVIGGSLDKDTGSIQRSPISLWQPVGEGLCASAGKKPVMFDENATAGCLLRLGAQDLEQCSQLRDTVRVGLAALVTATFVARKGNPSAADLADWVNITFIPLNGSTSSVSPPGVCEHIPSHLNIHIYSTEAWSCGSLQRLILAMEVSYTLSTWRVKCGGGDPRPCSEASVTHSFPVTSAVTFINIPAQIPPPKTRFQINFTEFDCDRNDVCWPQLAYPLTRYYTGEAYCLSLAKGLTLIIIFISASLLGNPWKQICQVWRSTWV</sequence>
<dbReference type="GO" id="GO:0036038">
    <property type="term" value="C:MKS complex"/>
    <property type="evidence" value="ECO:0007669"/>
    <property type="project" value="TreeGrafter"/>
</dbReference>
<keyword evidence="9" id="KW-1185">Reference proteome</keyword>
<keyword evidence="3" id="KW-0732">Signal</keyword>
<evidence type="ECO:0000256" key="1">
    <source>
        <dbReference type="ARBA" id="ARBA00007633"/>
    </source>
</evidence>
<feature type="domain" description="Tectonic-1-3" evidence="6">
    <location>
        <begin position="450"/>
        <end position="608"/>
    </location>
</feature>
<dbReference type="RefSeq" id="XP_018604505.1">
    <property type="nucleotide sequence ID" value="XM_018748989.1"/>
</dbReference>
<dbReference type="GeneID" id="108932531"/>
<evidence type="ECO:0000256" key="2">
    <source>
        <dbReference type="ARBA" id="ARBA00011495"/>
    </source>
</evidence>
<dbReference type="Pfam" id="PF25752">
    <property type="entry name" value="DUF1619_N"/>
    <property type="match status" value="1"/>
</dbReference>
<dbReference type="CTD" id="79867"/>
<evidence type="ECO:0000256" key="4">
    <source>
        <dbReference type="ARBA" id="ARBA00022794"/>
    </source>
</evidence>
<dbReference type="GO" id="GO:0007224">
    <property type="term" value="P:smoothened signaling pathway"/>
    <property type="evidence" value="ECO:0007669"/>
    <property type="project" value="TreeGrafter"/>
</dbReference>
<evidence type="ECO:0000313" key="9">
    <source>
        <dbReference type="Proteomes" id="UP000694397"/>
    </source>
</evidence>
<feature type="domain" description="Tectonic-1-3 N-terminal" evidence="7">
    <location>
        <begin position="148"/>
        <end position="255"/>
    </location>
</feature>
<dbReference type="PANTHER" id="PTHR14611">
    <property type="entry name" value="TECTONIC FAMILY MEMBER"/>
    <property type="match status" value="1"/>
</dbReference>
<dbReference type="Pfam" id="PF07773">
    <property type="entry name" value="TCTN_DUF1619"/>
    <property type="match status" value="2"/>
</dbReference>
<feature type="domain" description="Tectonic-1-3" evidence="6">
    <location>
        <begin position="273"/>
        <end position="421"/>
    </location>
</feature>
<proteinExistence type="inferred from homology"/>
<dbReference type="Proteomes" id="UP000694397">
    <property type="component" value="Chromosome 19"/>
</dbReference>
<evidence type="ECO:0000259" key="6">
    <source>
        <dbReference type="Pfam" id="PF07773"/>
    </source>
</evidence>
<protein>
    <submittedName>
        <fullName evidence="8">Tectonic family member 2</fullName>
    </submittedName>
</protein>
<evidence type="ECO:0000256" key="3">
    <source>
        <dbReference type="ARBA" id="ARBA00022729"/>
    </source>
</evidence>
<dbReference type="AlphaFoldDB" id="A0A8C9R0N1"/>
<dbReference type="PANTHER" id="PTHR14611:SF6">
    <property type="entry name" value="TECTONIC-2"/>
    <property type="match status" value="1"/>
</dbReference>
<keyword evidence="4" id="KW-0970">Cilium biogenesis/degradation</keyword>
<evidence type="ECO:0000259" key="7">
    <source>
        <dbReference type="Pfam" id="PF25752"/>
    </source>
</evidence>
<evidence type="ECO:0000256" key="5">
    <source>
        <dbReference type="ARBA" id="ARBA00023180"/>
    </source>
</evidence>
<dbReference type="InterPro" id="IPR057724">
    <property type="entry name" value="TCTN1-3_N"/>
</dbReference>
<comment type="similarity">
    <text evidence="1">Belongs to the tectonic family.</text>
</comment>
<dbReference type="KEGG" id="sfm:108932531"/>
<organism evidence="8 9">
    <name type="scientific">Scleropages formosus</name>
    <name type="common">Asian bonytongue</name>
    <name type="synonym">Osteoglossum formosum</name>
    <dbReference type="NCBI Taxonomy" id="113540"/>
    <lineage>
        <taxon>Eukaryota</taxon>
        <taxon>Metazoa</taxon>
        <taxon>Chordata</taxon>
        <taxon>Craniata</taxon>
        <taxon>Vertebrata</taxon>
        <taxon>Euteleostomi</taxon>
        <taxon>Actinopterygii</taxon>
        <taxon>Neopterygii</taxon>
        <taxon>Teleostei</taxon>
        <taxon>Osteoglossocephala</taxon>
        <taxon>Osteoglossomorpha</taxon>
        <taxon>Osteoglossiformes</taxon>
        <taxon>Osteoglossidae</taxon>
        <taxon>Scleropages</taxon>
    </lineage>
</organism>